<evidence type="ECO:0000313" key="5">
    <source>
        <dbReference type="EMBL" id="POI22788.1"/>
    </source>
</evidence>
<dbReference type="InterPro" id="IPR050412">
    <property type="entry name" value="Ig-like_Receptors_ImmuneReg"/>
</dbReference>
<dbReference type="Gene3D" id="2.60.40.10">
    <property type="entry name" value="Immunoglobulins"/>
    <property type="match status" value="2"/>
</dbReference>
<dbReference type="SUPFAM" id="SSF48726">
    <property type="entry name" value="Immunoglobulin"/>
    <property type="match status" value="2"/>
</dbReference>
<dbReference type="GO" id="GO:0002764">
    <property type="term" value="P:immune response-regulating signaling pathway"/>
    <property type="evidence" value="ECO:0007669"/>
    <property type="project" value="TreeGrafter"/>
</dbReference>
<keyword evidence="1" id="KW-0732">Signal</keyword>
<dbReference type="AlphaFoldDB" id="A0A2P4SFB3"/>
<dbReference type="SMART" id="SM00408">
    <property type="entry name" value="IGc2"/>
    <property type="match status" value="2"/>
</dbReference>
<sequence length="311" mass="34002">MAVMKTMKMIPEVPFRHPFVPAGCAVHLPSVTNKRVHSNGLAKNDSVATAFSWECLAAFKLLLPQAPMAVALILVPPPSLSLHPSQGVSLGDNVSLRCHLPQPATWVWLYQDGGWTYSKYKEKENDTAEFSFVTAKWEHAGMYRCQYRMHWLSVLFRTSETSDPVELVVTGEGTGDGCWFRTVLTEPHPIPVLSPHADHRYPSPCISLSPDDLMGTGTKFAVHVEMGANVTIQCWNTGYRGTVLLHKRGHSAPVQRQDYSGVGTATFSLLAVTLSDAGTYGCSYRPKSRPFVSSALGDSVTLEVTPTAAPS</sequence>
<evidence type="ECO:0000313" key="6">
    <source>
        <dbReference type="Proteomes" id="UP000237246"/>
    </source>
</evidence>
<dbReference type="InterPro" id="IPR007110">
    <property type="entry name" value="Ig-like_dom"/>
</dbReference>
<dbReference type="GO" id="GO:0007166">
    <property type="term" value="P:cell surface receptor signaling pathway"/>
    <property type="evidence" value="ECO:0007669"/>
    <property type="project" value="UniProtKB-ARBA"/>
</dbReference>
<dbReference type="PANTHER" id="PTHR11738">
    <property type="entry name" value="MHC CLASS I NK CELL RECEPTOR"/>
    <property type="match status" value="1"/>
</dbReference>
<dbReference type="PROSITE" id="PS50835">
    <property type="entry name" value="IG_LIKE"/>
    <property type="match status" value="1"/>
</dbReference>
<evidence type="ECO:0000259" key="4">
    <source>
        <dbReference type="PROSITE" id="PS50835"/>
    </source>
</evidence>
<dbReference type="PANTHER" id="PTHR11738:SF186">
    <property type="entry name" value="OSTEOCLAST-ASSOCIATED IMMUNOGLOBULIN-LIKE RECEPTOR"/>
    <property type="match status" value="1"/>
</dbReference>
<feature type="domain" description="Ig-like" evidence="4">
    <location>
        <begin position="78"/>
        <end position="146"/>
    </location>
</feature>
<dbReference type="SMART" id="SM00409">
    <property type="entry name" value="IG"/>
    <property type="match status" value="2"/>
</dbReference>
<organism evidence="5 6">
    <name type="scientific">Bambusicola thoracicus</name>
    <name type="common">Chinese bamboo-partridge</name>
    <name type="synonym">Perdix thoracica</name>
    <dbReference type="NCBI Taxonomy" id="9083"/>
    <lineage>
        <taxon>Eukaryota</taxon>
        <taxon>Metazoa</taxon>
        <taxon>Chordata</taxon>
        <taxon>Craniata</taxon>
        <taxon>Vertebrata</taxon>
        <taxon>Euteleostomi</taxon>
        <taxon>Archelosauria</taxon>
        <taxon>Archosauria</taxon>
        <taxon>Dinosauria</taxon>
        <taxon>Saurischia</taxon>
        <taxon>Theropoda</taxon>
        <taxon>Coelurosauria</taxon>
        <taxon>Aves</taxon>
        <taxon>Neognathae</taxon>
        <taxon>Galloanserae</taxon>
        <taxon>Galliformes</taxon>
        <taxon>Phasianidae</taxon>
        <taxon>Perdicinae</taxon>
        <taxon>Bambusicola</taxon>
    </lineage>
</organism>
<proteinExistence type="predicted"/>
<dbReference type="OrthoDB" id="9428383at2759"/>
<dbReference type="InterPro" id="IPR003598">
    <property type="entry name" value="Ig_sub2"/>
</dbReference>
<feature type="non-terminal residue" evidence="5">
    <location>
        <position position="311"/>
    </location>
</feature>
<reference evidence="5 6" key="1">
    <citation type="submission" date="2018-01" db="EMBL/GenBank/DDBJ databases">
        <title>Comparison of the Chinese Bamboo Partridge and Red Junglefowl genome sequences highlights the importance of demography in genome evolution.</title>
        <authorList>
            <person name="Tiley G.P."/>
            <person name="Kimball R.T."/>
            <person name="Braun E.L."/>
            <person name="Burleigh J.G."/>
        </authorList>
    </citation>
    <scope>NUCLEOTIDE SEQUENCE [LARGE SCALE GENOMIC DNA]</scope>
    <source>
        <strain evidence="5">RTK389</strain>
        <tissue evidence="5">Blood</tissue>
    </source>
</reference>
<dbReference type="Pfam" id="PF00047">
    <property type="entry name" value="ig"/>
    <property type="match status" value="1"/>
</dbReference>
<keyword evidence="3" id="KW-0393">Immunoglobulin domain</keyword>
<dbReference type="EMBL" id="PPHD01054922">
    <property type="protein sequence ID" value="POI22788.1"/>
    <property type="molecule type" value="Genomic_DNA"/>
</dbReference>
<dbReference type="Pfam" id="PF13895">
    <property type="entry name" value="Ig_2"/>
    <property type="match status" value="1"/>
</dbReference>
<dbReference type="InterPro" id="IPR036179">
    <property type="entry name" value="Ig-like_dom_sf"/>
</dbReference>
<evidence type="ECO:0000256" key="3">
    <source>
        <dbReference type="ARBA" id="ARBA00023319"/>
    </source>
</evidence>
<name>A0A2P4SFB3_BAMTH</name>
<dbReference type="InterPro" id="IPR013151">
    <property type="entry name" value="Immunoglobulin_dom"/>
</dbReference>
<protein>
    <recommendedName>
        <fullName evidence="4">Ig-like domain-containing protein</fullName>
    </recommendedName>
</protein>
<dbReference type="InterPro" id="IPR003599">
    <property type="entry name" value="Ig_sub"/>
</dbReference>
<dbReference type="Proteomes" id="UP000237246">
    <property type="component" value="Unassembled WGS sequence"/>
</dbReference>
<dbReference type="FunFam" id="2.60.40.10:FF:000049">
    <property type="entry name" value="Leukocyte immunoglobulin-like receptor subfamily B member 1"/>
    <property type="match status" value="2"/>
</dbReference>
<gene>
    <name evidence="5" type="ORF">CIB84_013464</name>
</gene>
<keyword evidence="6" id="KW-1185">Reference proteome</keyword>
<accession>A0A2P4SFB3</accession>
<keyword evidence="2" id="KW-1015">Disulfide bond</keyword>
<comment type="caution">
    <text evidence="5">The sequence shown here is derived from an EMBL/GenBank/DDBJ whole genome shotgun (WGS) entry which is preliminary data.</text>
</comment>
<dbReference type="InterPro" id="IPR013783">
    <property type="entry name" value="Ig-like_fold"/>
</dbReference>
<evidence type="ECO:0000256" key="1">
    <source>
        <dbReference type="ARBA" id="ARBA00022729"/>
    </source>
</evidence>
<evidence type="ECO:0000256" key="2">
    <source>
        <dbReference type="ARBA" id="ARBA00023157"/>
    </source>
</evidence>